<comment type="caution">
    <text evidence="2">The sequence shown here is derived from an EMBL/GenBank/DDBJ whole genome shotgun (WGS) entry which is preliminary data.</text>
</comment>
<dbReference type="AlphaFoldDB" id="A0A448X9Z9"/>
<keyword evidence="3" id="KW-1185">Reference proteome</keyword>
<organism evidence="2 3">
    <name type="scientific">Protopolystoma xenopodis</name>
    <dbReference type="NCBI Taxonomy" id="117903"/>
    <lineage>
        <taxon>Eukaryota</taxon>
        <taxon>Metazoa</taxon>
        <taxon>Spiralia</taxon>
        <taxon>Lophotrochozoa</taxon>
        <taxon>Platyhelminthes</taxon>
        <taxon>Monogenea</taxon>
        <taxon>Polyopisthocotylea</taxon>
        <taxon>Polystomatidea</taxon>
        <taxon>Polystomatidae</taxon>
        <taxon>Protopolystoma</taxon>
    </lineage>
</organism>
<reference evidence="2" key="1">
    <citation type="submission" date="2018-11" db="EMBL/GenBank/DDBJ databases">
        <authorList>
            <consortium name="Pathogen Informatics"/>
        </authorList>
    </citation>
    <scope>NUCLEOTIDE SEQUENCE</scope>
</reference>
<protein>
    <submittedName>
        <fullName evidence="2">Uncharacterized protein</fullName>
    </submittedName>
</protein>
<evidence type="ECO:0000256" key="1">
    <source>
        <dbReference type="SAM" id="MobiDB-lite"/>
    </source>
</evidence>
<evidence type="ECO:0000313" key="2">
    <source>
        <dbReference type="EMBL" id="VEL31794.1"/>
    </source>
</evidence>
<feature type="region of interest" description="Disordered" evidence="1">
    <location>
        <begin position="30"/>
        <end position="57"/>
    </location>
</feature>
<sequence>MQIVNFRIRSPLLYERLLGHPVRREILAGHSRTGHHAGISDSVEGLQPRSPTRMDGSAFTASRQLYSDEDEEIMLAEDKKYRTETARSIAATWVNWP</sequence>
<dbReference type="EMBL" id="CAAALY010126596">
    <property type="protein sequence ID" value="VEL31794.1"/>
    <property type="molecule type" value="Genomic_DNA"/>
</dbReference>
<proteinExistence type="predicted"/>
<evidence type="ECO:0000313" key="3">
    <source>
        <dbReference type="Proteomes" id="UP000784294"/>
    </source>
</evidence>
<dbReference type="Proteomes" id="UP000784294">
    <property type="component" value="Unassembled WGS sequence"/>
</dbReference>
<name>A0A448X9Z9_9PLAT</name>
<accession>A0A448X9Z9</accession>
<gene>
    <name evidence="2" type="ORF">PXEA_LOCUS25234</name>
</gene>